<dbReference type="CDD" id="cd00093">
    <property type="entry name" value="HTH_XRE"/>
    <property type="match status" value="1"/>
</dbReference>
<name>A0ABV3K660_STRON</name>
<protein>
    <submittedName>
        <fullName evidence="2">Helix-turn-helix transcriptional regulator</fullName>
    </submittedName>
</protein>
<dbReference type="PROSITE" id="PS50943">
    <property type="entry name" value="HTH_CROC1"/>
    <property type="match status" value="1"/>
</dbReference>
<dbReference type="InterPro" id="IPR001387">
    <property type="entry name" value="Cro/C1-type_HTH"/>
</dbReference>
<dbReference type="RefSeq" id="WP_153068563.1">
    <property type="nucleotide sequence ID" value="NZ_JBFAUK010000037.1"/>
</dbReference>
<evidence type="ECO:0000313" key="2">
    <source>
        <dbReference type="EMBL" id="MEV5510646.1"/>
    </source>
</evidence>
<dbReference type="Proteomes" id="UP001552594">
    <property type="component" value="Unassembled WGS sequence"/>
</dbReference>
<proteinExistence type="predicted"/>
<organism evidence="2 3">
    <name type="scientific">Streptomyces orinoci</name>
    <name type="common">Streptoverticillium orinoci</name>
    <dbReference type="NCBI Taxonomy" id="67339"/>
    <lineage>
        <taxon>Bacteria</taxon>
        <taxon>Bacillati</taxon>
        <taxon>Actinomycetota</taxon>
        <taxon>Actinomycetes</taxon>
        <taxon>Kitasatosporales</taxon>
        <taxon>Streptomycetaceae</taxon>
        <taxon>Streptomyces</taxon>
    </lineage>
</organism>
<evidence type="ECO:0000313" key="3">
    <source>
        <dbReference type="Proteomes" id="UP001552594"/>
    </source>
</evidence>
<dbReference type="SMART" id="SM00530">
    <property type="entry name" value="HTH_XRE"/>
    <property type="match status" value="1"/>
</dbReference>
<comment type="caution">
    <text evidence="2">The sequence shown here is derived from an EMBL/GenBank/DDBJ whole genome shotgun (WGS) entry which is preliminary data.</text>
</comment>
<feature type="domain" description="HTH cro/C1-type" evidence="1">
    <location>
        <begin position="1"/>
        <end position="57"/>
    </location>
</feature>
<keyword evidence="3" id="KW-1185">Reference proteome</keyword>
<dbReference type="InterPro" id="IPR010982">
    <property type="entry name" value="Lambda_DNA-bd_dom_sf"/>
</dbReference>
<dbReference type="SUPFAM" id="SSF47413">
    <property type="entry name" value="lambda repressor-like DNA-binding domains"/>
    <property type="match status" value="1"/>
</dbReference>
<gene>
    <name evidence="2" type="ORF">AB0L16_30200</name>
</gene>
<evidence type="ECO:0000259" key="1">
    <source>
        <dbReference type="PROSITE" id="PS50943"/>
    </source>
</evidence>
<dbReference type="EMBL" id="JBFAUK010000037">
    <property type="protein sequence ID" value="MEV5510646.1"/>
    <property type="molecule type" value="Genomic_DNA"/>
</dbReference>
<sequence>MRDALDAKGMSMREAARATNYDPAYLSRVLNGRQQPSKALAAALDRVLGMEGELADLVVPSNAPRQVSANADIQHMRATVDHFLDHDNRYGGDAVASAAVQVWKCGQRKLDSGAVASRVQNEYLGTLAELAQISGWLLFDSGRVNESRSAFLESHMLALQAGDKPIKWFALDMLAMHGIEHRRPNETLRIADQLLDESRIPPRVALLAHIRKARSLAIAGSRQEAMKEFSVARASLQDSITRRDPSWTWWVDERELTGHEGEALLVLEDSNAAVPKMRQALELSINTDASRRGRLYYSVALLAACASSRAWRDCESTLIDIIPMLEVVASGRSRRRLRGVLAGITHSPGVPVWLSNIAQEVSAML</sequence>
<dbReference type="Gene3D" id="1.10.260.40">
    <property type="entry name" value="lambda repressor-like DNA-binding domains"/>
    <property type="match status" value="1"/>
</dbReference>
<accession>A0ABV3K660</accession>
<dbReference type="Pfam" id="PF13560">
    <property type="entry name" value="HTH_31"/>
    <property type="match status" value="1"/>
</dbReference>
<reference evidence="2 3" key="1">
    <citation type="submission" date="2024-06" db="EMBL/GenBank/DDBJ databases">
        <title>The Natural Products Discovery Center: Release of the First 8490 Sequenced Strains for Exploring Actinobacteria Biosynthetic Diversity.</title>
        <authorList>
            <person name="Kalkreuter E."/>
            <person name="Kautsar S.A."/>
            <person name="Yang D."/>
            <person name="Bader C.D."/>
            <person name="Teijaro C.N."/>
            <person name="Fluegel L."/>
            <person name="Davis C.M."/>
            <person name="Simpson J.R."/>
            <person name="Lauterbach L."/>
            <person name="Steele A.D."/>
            <person name="Gui C."/>
            <person name="Meng S."/>
            <person name="Li G."/>
            <person name="Viehrig K."/>
            <person name="Ye F."/>
            <person name="Su P."/>
            <person name="Kiefer A.F."/>
            <person name="Nichols A."/>
            <person name="Cepeda A.J."/>
            <person name="Yan W."/>
            <person name="Fan B."/>
            <person name="Jiang Y."/>
            <person name="Adhikari A."/>
            <person name="Zheng C.-J."/>
            <person name="Schuster L."/>
            <person name="Cowan T.M."/>
            <person name="Smanski M.J."/>
            <person name="Chevrette M.G."/>
            <person name="De Carvalho L.P.S."/>
            <person name="Shen B."/>
        </authorList>
    </citation>
    <scope>NUCLEOTIDE SEQUENCE [LARGE SCALE GENOMIC DNA]</scope>
    <source>
        <strain evidence="2 3">NPDC052347</strain>
    </source>
</reference>